<dbReference type="Pfam" id="PF13412">
    <property type="entry name" value="HTH_24"/>
    <property type="match status" value="1"/>
</dbReference>
<dbReference type="PROSITE" id="PS50956">
    <property type="entry name" value="HTH_ASNC_2"/>
    <property type="match status" value="1"/>
</dbReference>
<dbReference type="GeneID" id="11971423"/>
<dbReference type="SUPFAM" id="SSF46785">
    <property type="entry name" value="Winged helix' DNA-binding domain"/>
    <property type="match status" value="1"/>
</dbReference>
<dbReference type="OrthoDB" id="6995at2157"/>
<proteinExistence type="predicted"/>
<dbReference type="HOGENOM" id="CLU_091233_5_2_2"/>
<dbReference type="InterPro" id="IPR011008">
    <property type="entry name" value="Dimeric_a/b-barrel"/>
</dbReference>
<dbReference type="Gene3D" id="1.10.10.10">
    <property type="entry name" value="Winged helix-like DNA-binding domain superfamily/Winged helix DNA-binding domain"/>
    <property type="match status" value="1"/>
</dbReference>
<dbReference type="RefSeq" id="WP_014405887.1">
    <property type="nucleotide sequence ID" value="NC_017034.1"/>
</dbReference>
<dbReference type="GO" id="GO:0043200">
    <property type="term" value="P:response to amino acid"/>
    <property type="evidence" value="ECO:0007669"/>
    <property type="project" value="TreeGrafter"/>
</dbReference>
<evidence type="ECO:0000256" key="3">
    <source>
        <dbReference type="ARBA" id="ARBA00023163"/>
    </source>
</evidence>
<dbReference type="Pfam" id="PF01037">
    <property type="entry name" value="AsnC_trans_reg"/>
    <property type="match status" value="1"/>
</dbReference>
<dbReference type="KEGG" id="mez:Mtc_1296"/>
<dbReference type="Gene3D" id="3.30.70.920">
    <property type="match status" value="1"/>
</dbReference>
<gene>
    <name evidence="5" type="ordered locus">Mtc_1296</name>
</gene>
<dbReference type="GO" id="GO:0005829">
    <property type="term" value="C:cytosol"/>
    <property type="evidence" value="ECO:0007669"/>
    <property type="project" value="TreeGrafter"/>
</dbReference>
<dbReference type="EMBL" id="CP003243">
    <property type="protein sequence ID" value="AFD00050.1"/>
    <property type="molecule type" value="Genomic_DNA"/>
</dbReference>
<dbReference type="eggNOG" id="arCOG01580">
    <property type="taxonomic scope" value="Archaea"/>
</dbReference>
<evidence type="ECO:0000256" key="1">
    <source>
        <dbReference type="ARBA" id="ARBA00023015"/>
    </source>
</evidence>
<dbReference type="PANTHER" id="PTHR30154">
    <property type="entry name" value="LEUCINE-RESPONSIVE REGULATORY PROTEIN"/>
    <property type="match status" value="1"/>
</dbReference>
<dbReference type="InterPro" id="IPR000485">
    <property type="entry name" value="AsnC-type_HTH_dom"/>
</dbReference>
<dbReference type="Proteomes" id="UP000005233">
    <property type="component" value="Chromosome"/>
</dbReference>
<evidence type="ECO:0000256" key="2">
    <source>
        <dbReference type="ARBA" id="ARBA00023125"/>
    </source>
</evidence>
<keyword evidence="6" id="KW-1185">Reference proteome</keyword>
<dbReference type="PRINTS" id="PR00033">
    <property type="entry name" value="HTHASNC"/>
</dbReference>
<dbReference type="InterPro" id="IPR036388">
    <property type="entry name" value="WH-like_DNA-bd_sf"/>
</dbReference>
<feature type="domain" description="HTH asnC-type" evidence="4">
    <location>
        <begin position="7"/>
        <end position="67"/>
    </location>
</feature>
<name>H8I9K5_METCZ</name>
<dbReference type="SUPFAM" id="SSF54909">
    <property type="entry name" value="Dimeric alpha+beta barrel"/>
    <property type="match status" value="1"/>
</dbReference>
<keyword evidence="1" id="KW-0805">Transcription regulation</keyword>
<dbReference type="GO" id="GO:0043565">
    <property type="term" value="F:sequence-specific DNA binding"/>
    <property type="evidence" value="ECO:0007669"/>
    <property type="project" value="InterPro"/>
</dbReference>
<evidence type="ECO:0000313" key="5">
    <source>
        <dbReference type="EMBL" id="AFD00050.1"/>
    </source>
</evidence>
<protein>
    <submittedName>
        <fullName evidence="5">Transcriptional regulator, AsnC family</fullName>
    </submittedName>
</protein>
<keyword evidence="2" id="KW-0238">DNA-binding</keyword>
<dbReference type="AlphaFoldDB" id="H8I9K5"/>
<dbReference type="InterPro" id="IPR011991">
    <property type="entry name" value="ArsR-like_HTH"/>
</dbReference>
<dbReference type="STRING" id="1041930.Mtc_1296"/>
<keyword evidence="3" id="KW-0804">Transcription</keyword>
<dbReference type="PANTHER" id="PTHR30154:SF34">
    <property type="entry name" value="TRANSCRIPTIONAL REGULATOR AZLB"/>
    <property type="match status" value="1"/>
</dbReference>
<dbReference type="InterPro" id="IPR036390">
    <property type="entry name" value="WH_DNA-bd_sf"/>
</dbReference>
<reference evidence="5 6" key="1">
    <citation type="journal article" date="2012" name="J. Bacteriol.">
        <title>Complete genome sequence of a thermophilic methanogen, Methanocella conradii HZ254, isolated from Chinese rice field soil.</title>
        <authorList>
            <person name="Lu Z."/>
            <person name="Lu Y."/>
        </authorList>
    </citation>
    <scope>NUCLEOTIDE SEQUENCE [LARGE SCALE GENOMIC DNA]</scope>
    <source>
        <strain evidence="6">DSM 24694 / JCM 17849 / CGMCC 1.5162 / HZ254</strain>
    </source>
</reference>
<evidence type="ECO:0000313" key="6">
    <source>
        <dbReference type="Proteomes" id="UP000005233"/>
    </source>
</evidence>
<dbReference type="CDD" id="cd00090">
    <property type="entry name" value="HTH_ARSR"/>
    <property type="match status" value="1"/>
</dbReference>
<organism evidence="5 6">
    <name type="scientific">Methanocella conradii (strain DSM 24694 / JCM 17849 / CGMCC 1.5162 / HZ254)</name>
    <dbReference type="NCBI Taxonomy" id="1041930"/>
    <lineage>
        <taxon>Archaea</taxon>
        <taxon>Methanobacteriati</taxon>
        <taxon>Methanobacteriota</taxon>
        <taxon>Stenosarchaea group</taxon>
        <taxon>Methanomicrobia</taxon>
        <taxon>Methanocellales</taxon>
        <taxon>Methanocellaceae</taxon>
        <taxon>Methanocella</taxon>
    </lineage>
</organism>
<evidence type="ECO:0000259" key="4">
    <source>
        <dbReference type="PROSITE" id="PS50956"/>
    </source>
</evidence>
<dbReference type="SMART" id="SM00344">
    <property type="entry name" value="HTH_ASNC"/>
    <property type="match status" value="1"/>
</dbReference>
<sequence>MDNESELDDTDLSILRLLRENARMSYLEMSRRTGIADATIQHRLKRMIKKGLVKLTVRVDPVASGYGVMAVILVQTDTEKHDEAKNSLASLPEVTEVYSVLGEYDLMIKVWAKSLDELNRTINDKIRGVDGVEDLAEMVMVERVKEEGPPM</sequence>
<accession>H8I9K5</accession>
<dbReference type="InterPro" id="IPR019888">
    <property type="entry name" value="Tscrpt_reg_AsnC-like"/>
</dbReference>
<dbReference type="InterPro" id="IPR019887">
    <property type="entry name" value="Tscrpt_reg_AsnC/Lrp_C"/>
</dbReference>